<feature type="region of interest" description="Disordered" evidence="1">
    <location>
        <begin position="1"/>
        <end position="22"/>
    </location>
</feature>
<comment type="caution">
    <text evidence="2">The sequence shown here is derived from an EMBL/GenBank/DDBJ whole genome shotgun (WGS) entry which is preliminary data.</text>
</comment>
<organism evidence="2 3">
    <name type="scientific">candidate division WWE3 bacterium CG_4_9_14_0_2_um_filter_35_11</name>
    <dbReference type="NCBI Taxonomy" id="1975077"/>
    <lineage>
        <taxon>Bacteria</taxon>
        <taxon>Katanobacteria</taxon>
    </lineage>
</organism>
<dbReference type="EMBL" id="PFSJ01000025">
    <property type="protein sequence ID" value="PJC23439.1"/>
    <property type="molecule type" value="Genomic_DNA"/>
</dbReference>
<sequence>MELNKDLRNKSQPANNKLKENTVNKEKIKYQEILQLKTLFRSEINNLWKYLQNKEQLKVQR</sequence>
<evidence type="ECO:0000313" key="2">
    <source>
        <dbReference type="EMBL" id="PJC23439.1"/>
    </source>
</evidence>
<name>A0A2M8EL29_UNCKA</name>
<accession>A0A2M8EL29</accession>
<gene>
    <name evidence="2" type="ORF">CO058_03330</name>
</gene>
<evidence type="ECO:0000256" key="1">
    <source>
        <dbReference type="SAM" id="MobiDB-lite"/>
    </source>
</evidence>
<evidence type="ECO:0000313" key="3">
    <source>
        <dbReference type="Proteomes" id="UP000229756"/>
    </source>
</evidence>
<protein>
    <submittedName>
        <fullName evidence="2">Uncharacterized protein</fullName>
    </submittedName>
</protein>
<dbReference type="Proteomes" id="UP000229756">
    <property type="component" value="Unassembled WGS sequence"/>
</dbReference>
<dbReference type="AlphaFoldDB" id="A0A2M8EL29"/>
<reference evidence="3" key="1">
    <citation type="submission" date="2017-09" db="EMBL/GenBank/DDBJ databases">
        <title>Depth-based differentiation of microbial function through sediment-hosted aquifers and enrichment of novel symbionts in the deep terrestrial subsurface.</title>
        <authorList>
            <person name="Probst A.J."/>
            <person name="Ladd B."/>
            <person name="Jarett J.K."/>
            <person name="Geller-Mcgrath D.E."/>
            <person name="Sieber C.M.K."/>
            <person name="Emerson J.B."/>
            <person name="Anantharaman K."/>
            <person name="Thomas B.C."/>
            <person name="Malmstrom R."/>
            <person name="Stieglmeier M."/>
            <person name="Klingl A."/>
            <person name="Woyke T."/>
            <person name="Ryan C.M."/>
            <person name="Banfield J.F."/>
        </authorList>
    </citation>
    <scope>NUCLEOTIDE SEQUENCE [LARGE SCALE GENOMIC DNA]</scope>
</reference>
<proteinExistence type="predicted"/>